<sequence>MSLTDSKRLAAYKAVDTHLNSATRIIGIGSGSTVVFVVERIVQRGNVKKNKLDGKNENSNQVLEELDLAQCVFVPTSFQSRQLIIDNGLNLGEIDQYQEIDITIDGADEVDENLNAIKGGGACHLREKVVAESSKKFIIAADYTKKSTVLGEKWIQGIPIEVIPFCYSLVLNSLRLLGCQNLNLRMGKNKAGPIITDNGNFVIDAYFGKLDGQQFLGSDKFMFINSPSEVLKRIKLLTGVVEVGLFVGMAEIAYFGEDDGHSVSILKK</sequence>
<dbReference type="Proteomes" id="UP000789920">
    <property type="component" value="Unassembled WGS sequence"/>
</dbReference>
<keyword evidence="2" id="KW-1185">Reference proteome</keyword>
<proteinExistence type="predicted"/>
<accession>A0ACA9P9Z2</accession>
<comment type="caution">
    <text evidence="1">The sequence shown here is derived from an EMBL/GenBank/DDBJ whole genome shotgun (WGS) entry which is preliminary data.</text>
</comment>
<dbReference type="EMBL" id="CAJVQC010019261">
    <property type="protein sequence ID" value="CAG8699895.1"/>
    <property type="molecule type" value="Genomic_DNA"/>
</dbReference>
<evidence type="ECO:0000313" key="2">
    <source>
        <dbReference type="Proteomes" id="UP000789920"/>
    </source>
</evidence>
<reference evidence="1" key="1">
    <citation type="submission" date="2021-06" db="EMBL/GenBank/DDBJ databases">
        <authorList>
            <person name="Kallberg Y."/>
            <person name="Tangrot J."/>
            <person name="Rosling A."/>
        </authorList>
    </citation>
    <scope>NUCLEOTIDE SEQUENCE</scope>
    <source>
        <strain evidence="1">MA461A</strain>
    </source>
</reference>
<gene>
    <name evidence="1" type="ORF">RPERSI_LOCUS9972</name>
</gene>
<name>A0ACA9P9Z2_9GLOM</name>
<evidence type="ECO:0000313" key="1">
    <source>
        <dbReference type="EMBL" id="CAG8699895.1"/>
    </source>
</evidence>
<protein>
    <submittedName>
        <fullName evidence="1">1994_t:CDS:1</fullName>
    </submittedName>
</protein>
<organism evidence="1 2">
    <name type="scientific">Racocetra persica</name>
    <dbReference type="NCBI Taxonomy" id="160502"/>
    <lineage>
        <taxon>Eukaryota</taxon>
        <taxon>Fungi</taxon>
        <taxon>Fungi incertae sedis</taxon>
        <taxon>Mucoromycota</taxon>
        <taxon>Glomeromycotina</taxon>
        <taxon>Glomeromycetes</taxon>
        <taxon>Diversisporales</taxon>
        <taxon>Gigasporaceae</taxon>
        <taxon>Racocetra</taxon>
    </lineage>
</organism>